<dbReference type="GeneID" id="64700679"/>
<name>A0A9P7F0E9_9AGAM</name>
<evidence type="ECO:0000313" key="3">
    <source>
        <dbReference type="Proteomes" id="UP000823399"/>
    </source>
</evidence>
<keyword evidence="1" id="KW-0732">Signal</keyword>
<organism evidence="2 3">
    <name type="scientific">Suillus discolor</name>
    <dbReference type="NCBI Taxonomy" id="1912936"/>
    <lineage>
        <taxon>Eukaryota</taxon>
        <taxon>Fungi</taxon>
        <taxon>Dikarya</taxon>
        <taxon>Basidiomycota</taxon>
        <taxon>Agaricomycotina</taxon>
        <taxon>Agaricomycetes</taxon>
        <taxon>Agaricomycetidae</taxon>
        <taxon>Boletales</taxon>
        <taxon>Suillineae</taxon>
        <taxon>Suillaceae</taxon>
        <taxon>Suillus</taxon>
    </lineage>
</organism>
<protein>
    <submittedName>
        <fullName evidence="2">Uncharacterized protein</fullName>
    </submittedName>
</protein>
<gene>
    <name evidence="2" type="ORF">F5147DRAFT_713706</name>
</gene>
<comment type="caution">
    <text evidence="2">The sequence shown here is derived from an EMBL/GenBank/DDBJ whole genome shotgun (WGS) entry which is preliminary data.</text>
</comment>
<proteinExistence type="predicted"/>
<dbReference type="Proteomes" id="UP000823399">
    <property type="component" value="Unassembled WGS sequence"/>
</dbReference>
<feature type="chain" id="PRO_5040217162" evidence="1">
    <location>
        <begin position="20"/>
        <end position="70"/>
    </location>
</feature>
<evidence type="ECO:0000313" key="2">
    <source>
        <dbReference type="EMBL" id="KAG2098757.1"/>
    </source>
</evidence>
<sequence length="70" mass="8067">MRTHLHLLVFSFILAPSCCRLSVLEAIDNIPMNFTSVLSMKQSQQTLEAFPQFDHICREHNIQNYFGLNG</sequence>
<dbReference type="OrthoDB" id="10601793at2759"/>
<reference evidence="2" key="1">
    <citation type="journal article" date="2020" name="New Phytol.">
        <title>Comparative genomics reveals dynamic genome evolution in host specialist ectomycorrhizal fungi.</title>
        <authorList>
            <person name="Lofgren L.A."/>
            <person name="Nguyen N.H."/>
            <person name="Vilgalys R."/>
            <person name="Ruytinx J."/>
            <person name="Liao H.L."/>
            <person name="Branco S."/>
            <person name="Kuo A."/>
            <person name="LaButti K."/>
            <person name="Lipzen A."/>
            <person name="Andreopoulos W."/>
            <person name="Pangilinan J."/>
            <person name="Riley R."/>
            <person name="Hundley H."/>
            <person name="Na H."/>
            <person name="Barry K."/>
            <person name="Grigoriev I.V."/>
            <person name="Stajich J.E."/>
            <person name="Kennedy P.G."/>
        </authorList>
    </citation>
    <scope>NUCLEOTIDE SEQUENCE</scope>
    <source>
        <strain evidence="2">FC423</strain>
    </source>
</reference>
<dbReference type="RefSeq" id="XP_041289005.1">
    <property type="nucleotide sequence ID" value="XM_041438420.1"/>
</dbReference>
<feature type="signal peptide" evidence="1">
    <location>
        <begin position="1"/>
        <end position="19"/>
    </location>
</feature>
<dbReference type="EMBL" id="JABBWM010000060">
    <property type="protein sequence ID" value="KAG2098757.1"/>
    <property type="molecule type" value="Genomic_DNA"/>
</dbReference>
<dbReference type="AlphaFoldDB" id="A0A9P7F0E9"/>
<evidence type="ECO:0000256" key="1">
    <source>
        <dbReference type="SAM" id="SignalP"/>
    </source>
</evidence>
<keyword evidence="3" id="KW-1185">Reference proteome</keyword>
<accession>A0A9P7F0E9</accession>